<protein>
    <submittedName>
        <fullName evidence="10">Type III secretion protein V</fullName>
    </submittedName>
</protein>
<dbReference type="AlphaFoldDB" id="A0A3D9H2I8"/>
<dbReference type="Gene3D" id="3.40.30.60">
    <property type="entry name" value="FHIPEP family, domain 1"/>
    <property type="match status" value="1"/>
</dbReference>
<gene>
    <name evidence="10" type="ORF">DFP90_12115</name>
</gene>
<evidence type="ECO:0000256" key="6">
    <source>
        <dbReference type="ARBA" id="ARBA00022692"/>
    </source>
</evidence>
<evidence type="ECO:0000256" key="5">
    <source>
        <dbReference type="ARBA" id="ARBA00022519"/>
    </source>
</evidence>
<dbReference type="PANTHER" id="PTHR30161:SF2">
    <property type="entry name" value="INVASION PROTEIN INVA"/>
    <property type="match status" value="1"/>
</dbReference>
<dbReference type="NCBIfam" id="TIGR01399">
    <property type="entry name" value="hrcV"/>
    <property type="match status" value="1"/>
</dbReference>
<comment type="similarity">
    <text evidence="2">Belongs to the FHIPEP (flagella/HR/invasion proteins export pore) family.</text>
</comment>
<dbReference type="InterPro" id="IPR042194">
    <property type="entry name" value="FHIPEP_1"/>
</dbReference>
<sequence length="672" mass="72914">MKFLSQLGKRQDLLLVIILILIIFMMILRLPPMLMDVLIAINISLSVILLLTSIYLKSPTELSTLPTLLLIATLFRLSISISTTRLILLEGDAGKIVETFGSFVVSGNLVVGLVIFLIITIVQFLVITKGSERVAEVSARFTLDAMPGKQMSIDADMRGGVIDLKEAKRRRGKLEKESQLFGAMDGAMKFVKGDAIAGLIITTVNIIGGVTIGVAQQGLPMSEAIELYSILTIGDGLVSQIPALFLSVATGTVVTRVQGQGEVDLGTDIGQQLINSPRTLQISGLILAGFSAVPGFPTIIFLTLGAIIGGAGLHKSRAIKRSTSSENLQWLDFKGSDISPVRVFLSESLAHGLSAPAFHQVFLPKKLHFLRLTGIQFPDLVIETDQDLGQAEYRIELEGVVIGTGKLHPDHAWASVDEAQLALAGLADKEDEVTPGEGGYWISLQACSGLRAIGISCESCETIFADRICRAVGDFAHELLGVQEVREMLDRLGEEYNELVDEALKVVPLQKMTEVLKRLAAEQISVYSFRRVLEAMLEWGSKEKDPILLCEYVRAALSGQISQKYAGQLGSLSAILVAPDIEDEIREATRKTAVGSYLVLAPDKAESITQSLNSQLQGSFLIQRTPVILTSMDVRRHLKALFENNGIDVSVLSFQEIEASVTIVPRGLITLQ</sequence>
<evidence type="ECO:0000313" key="11">
    <source>
        <dbReference type="Proteomes" id="UP000256845"/>
    </source>
</evidence>
<dbReference type="InterPro" id="IPR006302">
    <property type="entry name" value="T3SS_HrcV"/>
</dbReference>
<dbReference type="PANTHER" id="PTHR30161">
    <property type="entry name" value="FLAGELLAR EXPORT PROTEIN, MEMBRANE FLHA SUBUNIT-RELATED"/>
    <property type="match status" value="1"/>
</dbReference>
<organism evidence="10 11">
    <name type="scientific">Aestuariispira insulae</name>
    <dbReference type="NCBI Taxonomy" id="1461337"/>
    <lineage>
        <taxon>Bacteria</taxon>
        <taxon>Pseudomonadati</taxon>
        <taxon>Pseudomonadota</taxon>
        <taxon>Alphaproteobacteria</taxon>
        <taxon>Rhodospirillales</taxon>
        <taxon>Kiloniellaceae</taxon>
        <taxon>Aestuariispira</taxon>
    </lineage>
</organism>
<keyword evidence="4" id="KW-1003">Cell membrane</keyword>
<dbReference type="Gene3D" id="1.10.8.540">
    <property type="entry name" value="FHIPEP family, domain 3"/>
    <property type="match status" value="1"/>
</dbReference>
<evidence type="ECO:0000256" key="2">
    <source>
        <dbReference type="ARBA" id="ARBA00008835"/>
    </source>
</evidence>
<evidence type="ECO:0000256" key="4">
    <source>
        <dbReference type="ARBA" id="ARBA00022475"/>
    </source>
</evidence>
<evidence type="ECO:0000313" key="10">
    <source>
        <dbReference type="EMBL" id="RED43704.1"/>
    </source>
</evidence>
<evidence type="ECO:0000256" key="9">
    <source>
        <dbReference type="SAM" id="Phobius"/>
    </source>
</evidence>
<name>A0A3D9H2I8_9PROT</name>
<keyword evidence="8 9" id="KW-0472">Membrane</keyword>
<evidence type="ECO:0000256" key="7">
    <source>
        <dbReference type="ARBA" id="ARBA00022989"/>
    </source>
</evidence>
<dbReference type="RefSeq" id="WP_115939593.1">
    <property type="nucleotide sequence ID" value="NZ_QRDW01000021.1"/>
</dbReference>
<dbReference type="GO" id="GO:0005886">
    <property type="term" value="C:plasma membrane"/>
    <property type="evidence" value="ECO:0007669"/>
    <property type="project" value="UniProtKB-SubCell"/>
</dbReference>
<keyword evidence="7 9" id="KW-1133">Transmembrane helix</keyword>
<dbReference type="PROSITE" id="PS00994">
    <property type="entry name" value="FHIPEP"/>
    <property type="match status" value="1"/>
</dbReference>
<evidence type="ECO:0000256" key="1">
    <source>
        <dbReference type="ARBA" id="ARBA00004429"/>
    </source>
</evidence>
<feature type="transmembrane region" description="Helical" evidence="9">
    <location>
        <begin position="68"/>
        <end position="88"/>
    </location>
</feature>
<dbReference type="EMBL" id="QRDW01000021">
    <property type="protein sequence ID" value="RED43704.1"/>
    <property type="molecule type" value="Genomic_DNA"/>
</dbReference>
<keyword evidence="11" id="KW-1185">Reference proteome</keyword>
<dbReference type="InterPro" id="IPR001712">
    <property type="entry name" value="T3SS_FHIPEP"/>
</dbReference>
<feature type="transmembrane region" description="Helical" evidence="9">
    <location>
        <begin position="100"/>
        <end position="126"/>
    </location>
</feature>
<comment type="subcellular location">
    <subcellularLocation>
        <location evidence="1">Cell inner membrane</location>
        <topology evidence="1">Multi-pass membrane protein</topology>
    </subcellularLocation>
</comment>
<reference evidence="10 11" key="1">
    <citation type="submission" date="2018-07" db="EMBL/GenBank/DDBJ databases">
        <title>Genomic Encyclopedia of Type Strains, Phase III (KMG-III): the genomes of soil and plant-associated and newly described type strains.</title>
        <authorList>
            <person name="Whitman W."/>
        </authorList>
    </citation>
    <scope>NUCLEOTIDE SEQUENCE [LARGE SCALE GENOMIC DNA]</scope>
    <source>
        <strain evidence="10 11">CECT 8488</strain>
    </source>
</reference>
<dbReference type="PIRSF" id="PIRSF005419">
    <property type="entry name" value="FlhA"/>
    <property type="match status" value="1"/>
</dbReference>
<dbReference type="Proteomes" id="UP000256845">
    <property type="component" value="Unassembled WGS sequence"/>
</dbReference>
<keyword evidence="6 9" id="KW-0812">Transmembrane</keyword>
<evidence type="ECO:0000256" key="8">
    <source>
        <dbReference type="ARBA" id="ARBA00023136"/>
    </source>
</evidence>
<dbReference type="Gene3D" id="3.40.50.12790">
    <property type="entry name" value="FHIPEP family, domain 4"/>
    <property type="match status" value="1"/>
</dbReference>
<dbReference type="PRINTS" id="PR00949">
    <property type="entry name" value="TYPE3IMAPROT"/>
</dbReference>
<dbReference type="Pfam" id="PF00771">
    <property type="entry name" value="FHIPEP"/>
    <property type="match status" value="1"/>
</dbReference>
<dbReference type="InterPro" id="IPR042193">
    <property type="entry name" value="FHIPEP_3"/>
</dbReference>
<dbReference type="InterPro" id="IPR042196">
    <property type="entry name" value="FHIPEP_4"/>
</dbReference>
<dbReference type="OrthoDB" id="9759185at2"/>
<keyword evidence="5" id="KW-0997">Cell inner membrane</keyword>
<dbReference type="InterPro" id="IPR025505">
    <property type="entry name" value="FHIPEP_CS"/>
</dbReference>
<dbReference type="GO" id="GO:0009306">
    <property type="term" value="P:protein secretion"/>
    <property type="evidence" value="ECO:0007669"/>
    <property type="project" value="InterPro"/>
</dbReference>
<evidence type="ECO:0000256" key="3">
    <source>
        <dbReference type="ARBA" id="ARBA00022448"/>
    </source>
</evidence>
<proteinExistence type="inferred from homology"/>
<comment type="caution">
    <text evidence="10">The sequence shown here is derived from an EMBL/GenBank/DDBJ whole genome shotgun (WGS) entry which is preliminary data.</text>
</comment>
<keyword evidence="3" id="KW-0813">Transport</keyword>
<feature type="transmembrane region" description="Helical" evidence="9">
    <location>
        <begin position="195"/>
        <end position="215"/>
    </location>
</feature>
<accession>A0A3D9H2I8</accession>
<feature type="transmembrane region" description="Helical" evidence="9">
    <location>
        <begin position="285"/>
        <end position="313"/>
    </location>
</feature>
<feature type="transmembrane region" description="Helical" evidence="9">
    <location>
        <begin position="12"/>
        <end position="31"/>
    </location>
</feature>
<feature type="transmembrane region" description="Helical" evidence="9">
    <location>
        <begin position="37"/>
        <end position="56"/>
    </location>
</feature>